<dbReference type="Pfam" id="PF04229">
    <property type="entry name" value="GrpB"/>
    <property type="match status" value="1"/>
</dbReference>
<reference evidence="2" key="1">
    <citation type="submission" date="2016-07" db="EMBL/GenBank/DDBJ databases">
        <title>Phaeobacter portensis sp. nov., a tropodithietic acid producing bacterium isolated from a German harbor.</title>
        <authorList>
            <person name="Freese H.M."/>
            <person name="Bunk B."/>
            <person name="Breider S."/>
            <person name="Brinkhoff T."/>
        </authorList>
    </citation>
    <scope>NUCLEOTIDE SEQUENCE [LARGE SCALE GENOMIC DNA]</scope>
    <source>
        <strain evidence="2">P97</strain>
    </source>
</reference>
<dbReference type="PANTHER" id="PTHR34822">
    <property type="entry name" value="GRPB DOMAIN PROTEIN (AFU_ORTHOLOGUE AFUA_1G01530)"/>
    <property type="match status" value="1"/>
</dbReference>
<keyword evidence="2" id="KW-1185">Reference proteome</keyword>
<protein>
    <recommendedName>
        <fullName evidence="3">Dephospho-CoA kinase/protein folding accessory domain-containing protein</fullName>
    </recommendedName>
</protein>
<evidence type="ECO:0008006" key="3">
    <source>
        <dbReference type="Google" id="ProtNLM"/>
    </source>
</evidence>
<evidence type="ECO:0000313" key="1">
    <source>
        <dbReference type="EMBL" id="APG46569.1"/>
    </source>
</evidence>
<dbReference type="Proteomes" id="UP000183859">
    <property type="component" value="Chromosome"/>
</dbReference>
<accession>A0A1L3I392</accession>
<sequence>MSLIVAPDPTWPAQAKAEADRWTDSDVYGLIEVHHIGSTAVPGLPAKPIIDLIPVFESEAAMDTARLTIEALGFEWLGEFGLPGRRYCRADDAETGKRRVQAHCYVKGSDEITRHIAFRDALRANAALRAGYAAIKGKCAALHPGDMHGYGDCKSDWVQKVEAHAINALATKETS</sequence>
<dbReference type="SUPFAM" id="SSF81301">
    <property type="entry name" value="Nucleotidyltransferase"/>
    <property type="match status" value="1"/>
</dbReference>
<dbReference type="EMBL" id="CP016364">
    <property type="protein sequence ID" value="APG46569.1"/>
    <property type="molecule type" value="Genomic_DNA"/>
</dbReference>
<dbReference type="KEGG" id="php:PhaeoP97_01143"/>
<evidence type="ECO:0000313" key="2">
    <source>
        <dbReference type="Proteomes" id="UP000183859"/>
    </source>
</evidence>
<dbReference type="RefSeq" id="WP_072504248.1">
    <property type="nucleotide sequence ID" value="NZ_CP016364.1"/>
</dbReference>
<name>A0A1L3I392_9RHOB</name>
<proteinExistence type="predicted"/>
<dbReference type="PANTHER" id="PTHR34822:SF1">
    <property type="entry name" value="GRPB FAMILY PROTEIN"/>
    <property type="match status" value="1"/>
</dbReference>
<organism evidence="1 2">
    <name type="scientific">Phaeobacter porticola</name>
    <dbReference type="NCBI Taxonomy" id="1844006"/>
    <lineage>
        <taxon>Bacteria</taxon>
        <taxon>Pseudomonadati</taxon>
        <taxon>Pseudomonadota</taxon>
        <taxon>Alphaproteobacteria</taxon>
        <taxon>Rhodobacterales</taxon>
        <taxon>Roseobacteraceae</taxon>
        <taxon>Phaeobacter</taxon>
    </lineage>
</organism>
<dbReference type="Gene3D" id="3.30.460.10">
    <property type="entry name" value="Beta Polymerase, domain 2"/>
    <property type="match status" value="1"/>
</dbReference>
<dbReference type="STRING" id="1844006.PhaeoP97_01143"/>
<gene>
    <name evidence="1" type="ORF">PhaeoP97_01143</name>
</gene>
<dbReference type="InterPro" id="IPR007344">
    <property type="entry name" value="GrpB/CoaE"/>
</dbReference>
<dbReference type="OrthoDB" id="9799092at2"/>
<dbReference type="AlphaFoldDB" id="A0A1L3I392"/>
<dbReference type="InterPro" id="IPR043519">
    <property type="entry name" value="NT_sf"/>
</dbReference>